<evidence type="ECO:0000313" key="2">
    <source>
        <dbReference type="Proteomes" id="UP001371456"/>
    </source>
</evidence>
<organism evidence="1 2">
    <name type="scientific">Solanum bulbocastanum</name>
    <name type="common">Wild potato</name>
    <dbReference type="NCBI Taxonomy" id="147425"/>
    <lineage>
        <taxon>Eukaryota</taxon>
        <taxon>Viridiplantae</taxon>
        <taxon>Streptophyta</taxon>
        <taxon>Embryophyta</taxon>
        <taxon>Tracheophyta</taxon>
        <taxon>Spermatophyta</taxon>
        <taxon>Magnoliopsida</taxon>
        <taxon>eudicotyledons</taxon>
        <taxon>Gunneridae</taxon>
        <taxon>Pentapetalae</taxon>
        <taxon>asterids</taxon>
        <taxon>lamiids</taxon>
        <taxon>Solanales</taxon>
        <taxon>Solanaceae</taxon>
        <taxon>Solanoideae</taxon>
        <taxon>Solaneae</taxon>
        <taxon>Solanum</taxon>
    </lineage>
</organism>
<evidence type="ECO:0000313" key="1">
    <source>
        <dbReference type="EMBL" id="KAK6804323.1"/>
    </source>
</evidence>
<gene>
    <name evidence="1" type="ORF">RDI58_002107</name>
</gene>
<proteinExistence type="predicted"/>
<name>A0AAN8U920_SOLBU</name>
<reference evidence="1 2" key="1">
    <citation type="submission" date="2024-02" db="EMBL/GenBank/DDBJ databases">
        <title>de novo genome assembly of Solanum bulbocastanum strain 11H21.</title>
        <authorList>
            <person name="Hosaka A.J."/>
        </authorList>
    </citation>
    <scope>NUCLEOTIDE SEQUENCE [LARGE SCALE GENOMIC DNA]</scope>
    <source>
        <tissue evidence="1">Young leaves</tissue>
    </source>
</reference>
<keyword evidence="2" id="KW-1185">Reference proteome</keyword>
<dbReference type="Proteomes" id="UP001371456">
    <property type="component" value="Unassembled WGS sequence"/>
</dbReference>
<sequence length="12" mass="1353">MVVACEENTSRD</sequence>
<accession>A0AAN8U920</accession>
<dbReference type="EMBL" id="JBANQN010000001">
    <property type="protein sequence ID" value="KAK6804323.1"/>
    <property type="molecule type" value="Genomic_DNA"/>
</dbReference>
<protein>
    <submittedName>
        <fullName evidence="1">Uncharacterized protein</fullName>
    </submittedName>
</protein>
<comment type="caution">
    <text evidence="1">The sequence shown here is derived from an EMBL/GenBank/DDBJ whole genome shotgun (WGS) entry which is preliminary data.</text>
</comment>